<dbReference type="AlphaFoldDB" id="A0A0F8ZVD8"/>
<dbReference type="EMBL" id="LAZR01049343">
    <property type="protein sequence ID" value="KKK89865.1"/>
    <property type="molecule type" value="Genomic_DNA"/>
</dbReference>
<proteinExistence type="predicted"/>
<evidence type="ECO:0000313" key="1">
    <source>
        <dbReference type="EMBL" id="KKK89865.1"/>
    </source>
</evidence>
<accession>A0A0F8ZVD8</accession>
<name>A0A0F8ZVD8_9ZZZZ</name>
<protein>
    <submittedName>
        <fullName evidence="1">Uncharacterized protein</fullName>
    </submittedName>
</protein>
<feature type="non-terminal residue" evidence="1">
    <location>
        <position position="1"/>
    </location>
</feature>
<organism evidence="1">
    <name type="scientific">marine sediment metagenome</name>
    <dbReference type="NCBI Taxonomy" id="412755"/>
    <lineage>
        <taxon>unclassified sequences</taxon>
        <taxon>metagenomes</taxon>
        <taxon>ecological metagenomes</taxon>
    </lineage>
</organism>
<gene>
    <name evidence="1" type="ORF">LCGC14_2728840</name>
</gene>
<comment type="caution">
    <text evidence="1">The sequence shown here is derived from an EMBL/GenBank/DDBJ whole genome shotgun (WGS) entry which is preliminary data.</text>
</comment>
<sequence length="58" mass="7151">DAHFPGFLKRKFPVKYTQIFEEVKTIHICPHLNYRTRDEERFHLQFLMPEGELSRYQL</sequence>
<reference evidence="1" key="1">
    <citation type="journal article" date="2015" name="Nature">
        <title>Complex archaea that bridge the gap between prokaryotes and eukaryotes.</title>
        <authorList>
            <person name="Spang A."/>
            <person name="Saw J.H."/>
            <person name="Jorgensen S.L."/>
            <person name="Zaremba-Niedzwiedzka K."/>
            <person name="Martijn J."/>
            <person name="Lind A.E."/>
            <person name="van Eijk R."/>
            <person name="Schleper C."/>
            <person name="Guy L."/>
            <person name="Ettema T.J."/>
        </authorList>
    </citation>
    <scope>NUCLEOTIDE SEQUENCE</scope>
</reference>